<proteinExistence type="predicted"/>
<dbReference type="VEuPathDB" id="TriTrypDB:TcIL3000.11.6610"/>
<organism evidence="2">
    <name type="scientific">Trypanosoma congolense (strain IL3000)</name>
    <dbReference type="NCBI Taxonomy" id="1068625"/>
    <lineage>
        <taxon>Eukaryota</taxon>
        <taxon>Discoba</taxon>
        <taxon>Euglenozoa</taxon>
        <taxon>Kinetoplastea</taxon>
        <taxon>Metakinetoplastina</taxon>
        <taxon>Trypanosomatida</taxon>
        <taxon>Trypanosomatidae</taxon>
        <taxon>Trypanosoma</taxon>
        <taxon>Nannomonas</taxon>
    </lineage>
</organism>
<name>G0V0R4_TRYCI</name>
<dbReference type="EMBL" id="HE575324">
    <property type="protein sequence ID" value="CCC95235.1"/>
    <property type="molecule type" value="Genomic_DNA"/>
</dbReference>
<gene>
    <name evidence="2" type="ORF">TCIL3000_11_6610</name>
</gene>
<accession>G0V0R4</accession>
<reference evidence="2" key="1">
    <citation type="journal article" date="2012" name="Proc. Natl. Acad. Sci. U.S.A.">
        <title>Antigenic diversity is generated by distinct evolutionary mechanisms in African trypanosome species.</title>
        <authorList>
            <person name="Jackson A.P."/>
            <person name="Berry A."/>
            <person name="Aslett M."/>
            <person name="Allison H.C."/>
            <person name="Burton P."/>
            <person name="Vavrova-Anderson J."/>
            <person name="Brown R."/>
            <person name="Browne H."/>
            <person name="Corton N."/>
            <person name="Hauser H."/>
            <person name="Gamble J."/>
            <person name="Gilderthorp R."/>
            <person name="Marcello L."/>
            <person name="McQuillan J."/>
            <person name="Otto T.D."/>
            <person name="Quail M.A."/>
            <person name="Sanders M.J."/>
            <person name="van Tonder A."/>
            <person name="Ginger M.L."/>
            <person name="Field M.C."/>
            <person name="Barry J.D."/>
            <person name="Hertz-Fowler C."/>
            <person name="Berriman M."/>
        </authorList>
    </citation>
    <scope>NUCLEOTIDE SEQUENCE</scope>
    <source>
        <strain evidence="2">IL3000</strain>
    </source>
</reference>
<evidence type="ECO:0000256" key="1">
    <source>
        <dbReference type="SAM" id="MobiDB-lite"/>
    </source>
</evidence>
<protein>
    <submittedName>
        <fullName evidence="2">Uncharacterized protein TCIL3000_11_6610</fullName>
    </submittedName>
</protein>
<evidence type="ECO:0000313" key="2">
    <source>
        <dbReference type="EMBL" id="CCC95235.1"/>
    </source>
</evidence>
<dbReference type="AlphaFoldDB" id="G0V0R4"/>
<feature type="region of interest" description="Disordered" evidence="1">
    <location>
        <begin position="53"/>
        <end position="87"/>
    </location>
</feature>
<sequence length="191" mass="21547">MGKDVDVAKLTSLELQAHVERCERLLKHPSLLSRLPDGGSEIVERRTRYLKEIERRESSGEGGISTGEAARESSDGNGGPGTPTPQVEMVAENGDVRLNKAPLATYEEEARVIGERYRHSKVPVEAIVRRTFGGSLCEAEIQRILSDVPHNFFLTHDETIRMERRLMEEERAEMLRRLQRQQLAPTGSKEE</sequence>